<gene>
    <name evidence="2" type="primary">LOC107943384</name>
</gene>
<dbReference type="Proteomes" id="UP000818029">
    <property type="component" value="Chromosome A11"/>
</dbReference>
<sequence>MLRRMSFYALSSKPLLKAKLSANKEREKKEFFVPLPNSITTTEKSLQRELKGIQGMAGVGGGGVRRYGTVVVEVWGCCSGGMGFGISGPKLAYYTIHVDHACQVRHKFNFFKFFYKFIRDIGYV</sequence>
<dbReference type="GeneID" id="107943384"/>
<reference evidence="2" key="2">
    <citation type="submission" date="2025-08" db="UniProtKB">
        <authorList>
            <consortium name="RefSeq"/>
        </authorList>
    </citation>
    <scope>IDENTIFICATION</scope>
</reference>
<reference evidence="1" key="1">
    <citation type="journal article" date="2020" name="Nat. Genet.">
        <title>Genomic diversifications of five Gossypium allopolyploid species and their impact on cotton improvement.</title>
        <authorList>
            <person name="Chen Z.J."/>
            <person name="Sreedasyam A."/>
            <person name="Ando A."/>
            <person name="Song Q."/>
            <person name="De Santiago L.M."/>
            <person name="Hulse-Kemp A.M."/>
            <person name="Ding M."/>
            <person name="Ye W."/>
            <person name="Kirkbride R.C."/>
            <person name="Jenkins J."/>
            <person name="Plott C."/>
            <person name="Lovell J."/>
            <person name="Lin Y.M."/>
            <person name="Vaughn R."/>
            <person name="Liu B."/>
            <person name="Simpson S."/>
            <person name="Scheffler B.E."/>
            <person name="Wen L."/>
            <person name="Saski C.A."/>
            <person name="Grover C.E."/>
            <person name="Hu G."/>
            <person name="Conover J.L."/>
            <person name="Carlson J.W."/>
            <person name="Shu S."/>
            <person name="Boston L.B."/>
            <person name="Williams M."/>
            <person name="Peterson D.G."/>
            <person name="McGee K."/>
            <person name="Jones D.C."/>
            <person name="Wendel J.F."/>
            <person name="Stelly D.M."/>
            <person name="Grimwood J."/>
            <person name="Schmutz J."/>
        </authorList>
    </citation>
    <scope>NUCLEOTIDE SEQUENCE [LARGE SCALE GENOMIC DNA]</scope>
    <source>
        <strain evidence="1">cv. TM-1</strain>
    </source>
</reference>
<organism evidence="1 2">
    <name type="scientific">Gossypium hirsutum</name>
    <name type="common">Upland cotton</name>
    <name type="synonym">Gossypium mexicanum</name>
    <dbReference type="NCBI Taxonomy" id="3635"/>
    <lineage>
        <taxon>Eukaryota</taxon>
        <taxon>Viridiplantae</taxon>
        <taxon>Streptophyta</taxon>
        <taxon>Embryophyta</taxon>
        <taxon>Tracheophyta</taxon>
        <taxon>Spermatophyta</taxon>
        <taxon>Magnoliopsida</taxon>
        <taxon>eudicotyledons</taxon>
        <taxon>Gunneridae</taxon>
        <taxon>Pentapetalae</taxon>
        <taxon>rosids</taxon>
        <taxon>malvids</taxon>
        <taxon>Malvales</taxon>
        <taxon>Malvaceae</taxon>
        <taxon>Malvoideae</taxon>
        <taxon>Gossypium</taxon>
    </lineage>
</organism>
<accession>A0A1U8N0L2</accession>
<name>A0A1U8N0L2_GOSHI</name>
<evidence type="ECO:0000313" key="1">
    <source>
        <dbReference type="Proteomes" id="UP000818029"/>
    </source>
</evidence>
<dbReference type="KEGG" id="ghi:107943384"/>
<keyword evidence="1" id="KW-1185">Reference proteome</keyword>
<protein>
    <submittedName>
        <fullName evidence="2">Uncharacterized protein</fullName>
    </submittedName>
</protein>
<dbReference type="AlphaFoldDB" id="A0A1U8N0L2"/>
<proteinExistence type="predicted"/>
<evidence type="ECO:0000313" key="2">
    <source>
        <dbReference type="RefSeq" id="XP_016732626.2"/>
    </source>
</evidence>
<dbReference type="PaxDb" id="3635-A0A1U8N0L2"/>
<dbReference type="RefSeq" id="XP_016732626.2">
    <property type="nucleotide sequence ID" value="XM_016877137.2"/>
</dbReference>